<protein>
    <submittedName>
        <fullName evidence="2">Uncharacterized protein</fullName>
    </submittedName>
</protein>
<evidence type="ECO:0000256" key="1">
    <source>
        <dbReference type="SAM" id="MobiDB-lite"/>
    </source>
</evidence>
<feature type="compositionally biased region" description="Polar residues" evidence="1">
    <location>
        <begin position="391"/>
        <end position="407"/>
    </location>
</feature>
<evidence type="ECO:0000313" key="3">
    <source>
        <dbReference type="Proteomes" id="UP000076871"/>
    </source>
</evidence>
<feature type="region of interest" description="Disordered" evidence="1">
    <location>
        <begin position="874"/>
        <end position="905"/>
    </location>
</feature>
<dbReference type="InParanoid" id="A0A165E9H1"/>
<feature type="compositionally biased region" description="Basic and acidic residues" evidence="1">
    <location>
        <begin position="301"/>
        <end position="311"/>
    </location>
</feature>
<feature type="region of interest" description="Disordered" evidence="1">
    <location>
        <begin position="443"/>
        <end position="489"/>
    </location>
</feature>
<feature type="compositionally biased region" description="Polar residues" evidence="1">
    <location>
        <begin position="448"/>
        <end position="489"/>
    </location>
</feature>
<feature type="compositionally biased region" description="Basic and acidic residues" evidence="1">
    <location>
        <begin position="939"/>
        <end position="949"/>
    </location>
</feature>
<evidence type="ECO:0000313" key="2">
    <source>
        <dbReference type="EMBL" id="KZT06528.1"/>
    </source>
</evidence>
<feature type="compositionally biased region" description="Low complexity" evidence="1">
    <location>
        <begin position="838"/>
        <end position="851"/>
    </location>
</feature>
<feature type="region of interest" description="Disordered" evidence="1">
    <location>
        <begin position="648"/>
        <end position="674"/>
    </location>
</feature>
<feature type="region of interest" description="Disordered" evidence="1">
    <location>
        <begin position="761"/>
        <end position="786"/>
    </location>
</feature>
<dbReference type="STRING" id="1314785.A0A165E9H1"/>
<dbReference type="RefSeq" id="XP_040764268.1">
    <property type="nucleotide sequence ID" value="XM_040901480.1"/>
</dbReference>
<dbReference type="OrthoDB" id="4088568at2759"/>
<keyword evidence="3" id="KW-1185">Reference proteome</keyword>
<dbReference type="AlphaFoldDB" id="A0A165E9H1"/>
<sequence>MSSRPPTPDSPMANSLRRATSTIDDLTLALANFSRVASPDLPNTALCCCGKEDCETSIAWAQWKAQMESKLVLSAEVGQALLERHEAYVRRHEAADRSTTTRFGEPRSAEEHVDARVAELVKENAVLEKRLTQALVNSEAVESSQRNALEQLQEARSTNKRLTAQHARSVGWENRLAVALQDKDDLQQERDSAAQRAKLAEARINTLKDKCAKLQAQNARLREDLDMQRVHRHELSEDILSDARQRLAQLQQSQLGHAGTLDDAEVTKVLESLVADNEALKRDNAELRNLLAEAREDLRSLQEEVEERRAGDSSYLRHRHTNSGQSSALAPSPLSLSFQVGTAPAGSVLQSSYRRGGLSAMSDRRAISVERPLRRAFEPLTPETDGRPLSPTDSLNPSETKWSSFAQSHYASSHHSFEIDDRGRGNDGLLSPERTRAQKSLLLLTRSRGVQTDGTTDTGNLRASSRPPSFGDQLSSSTPNDGRSESSSLADLQAGSINALIERVTMLLNRITQADALTLTNRLKRQRLLGADVSHLSRTTVSSILKEASTMRTHFRALLEDEKAMMACTRTDLRALFKLFKDMFSEMGQMRITLNDVILDPSVAAKVSDLAMHPEKAAAAQAGNDALGSSTSSSWIAPITKLLGLPGGSASASANESPANRASMSPPLRPLAPRRMPSRIVPKREAALSASSMTVNVEFSGTAAGRSVTSTYHRHPQRQNSISAAMEDVLSQPAPSQQVSRNLMNIFAGAPRAEDGVDPWIVVPKPQRPPPATTATIGRAGMRKPGHTLSRTVDAMIDREEQDGVQATLLDRTLSRRGLSDSSIHTTFLNHGEPDEQVVPSGSPVVKGPSAVPDRASVLQTLSRKVQAFRGESGVPELRPDTPVGRRTLPADGRRTPTLHRSSPRAMAQGNARLFSGLAWAASALEEAGAPSSYMAGSPREEGFLHRPF</sequence>
<gene>
    <name evidence="2" type="ORF">LAESUDRAFT_181974</name>
</gene>
<dbReference type="Proteomes" id="UP000076871">
    <property type="component" value="Unassembled WGS sequence"/>
</dbReference>
<name>A0A165E9H1_9APHY</name>
<proteinExistence type="predicted"/>
<feature type="region of interest" description="Disordered" evidence="1">
    <location>
        <begin position="373"/>
        <end position="407"/>
    </location>
</feature>
<dbReference type="GeneID" id="63818512"/>
<reference evidence="2 3" key="1">
    <citation type="journal article" date="2016" name="Mol. Biol. Evol.">
        <title>Comparative Genomics of Early-Diverging Mushroom-Forming Fungi Provides Insights into the Origins of Lignocellulose Decay Capabilities.</title>
        <authorList>
            <person name="Nagy L.G."/>
            <person name="Riley R."/>
            <person name="Tritt A."/>
            <person name="Adam C."/>
            <person name="Daum C."/>
            <person name="Floudas D."/>
            <person name="Sun H."/>
            <person name="Yadav J.S."/>
            <person name="Pangilinan J."/>
            <person name="Larsson K.H."/>
            <person name="Matsuura K."/>
            <person name="Barry K."/>
            <person name="Labutti K."/>
            <person name="Kuo R."/>
            <person name="Ohm R.A."/>
            <person name="Bhattacharya S.S."/>
            <person name="Shirouzu T."/>
            <person name="Yoshinaga Y."/>
            <person name="Martin F.M."/>
            <person name="Grigoriev I.V."/>
            <person name="Hibbett D.S."/>
        </authorList>
    </citation>
    <scope>NUCLEOTIDE SEQUENCE [LARGE SCALE GENOMIC DNA]</scope>
    <source>
        <strain evidence="2 3">93-53</strain>
    </source>
</reference>
<feature type="region of interest" description="Disordered" evidence="1">
    <location>
        <begin position="930"/>
        <end position="949"/>
    </location>
</feature>
<organism evidence="2 3">
    <name type="scientific">Laetiporus sulphureus 93-53</name>
    <dbReference type="NCBI Taxonomy" id="1314785"/>
    <lineage>
        <taxon>Eukaryota</taxon>
        <taxon>Fungi</taxon>
        <taxon>Dikarya</taxon>
        <taxon>Basidiomycota</taxon>
        <taxon>Agaricomycotina</taxon>
        <taxon>Agaricomycetes</taxon>
        <taxon>Polyporales</taxon>
        <taxon>Laetiporus</taxon>
    </lineage>
</organism>
<dbReference type="EMBL" id="KV427624">
    <property type="protein sequence ID" value="KZT06528.1"/>
    <property type="molecule type" value="Genomic_DNA"/>
</dbReference>
<feature type="region of interest" description="Disordered" evidence="1">
    <location>
        <begin position="301"/>
        <end position="330"/>
    </location>
</feature>
<accession>A0A165E9H1</accession>
<feature type="region of interest" description="Disordered" evidence="1">
    <location>
        <begin position="831"/>
        <end position="851"/>
    </location>
</feature>
<feature type="compositionally biased region" description="Low complexity" evidence="1">
    <location>
        <begin position="649"/>
        <end position="674"/>
    </location>
</feature>